<organism evidence="2 3">
    <name type="scientific">Aspergillus pseudocaelatus</name>
    <dbReference type="NCBI Taxonomy" id="1825620"/>
    <lineage>
        <taxon>Eukaryota</taxon>
        <taxon>Fungi</taxon>
        <taxon>Dikarya</taxon>
        <taxon>Ascomycota</taxon>
        <taxon>Pezizomycotina</taxon>
        <taxon>Eurotiomycetes</taxon>
        <taxon>Eurotiomycetidae</taxon>
        <taxon>Eurotiales</taxon>
        <taxon>Aspergillaceae</taxon>
        <taxon>Aspergillus</taxon>
        <taxon>Aspergillus subgen. Circumdati</taxon>
    </lineage>
</organism>
<dbReference type="EMBL" id="ML735705">
    <property type="protein sequence ID" value="KAE8420891.1"/>
    <property type="molecule type" value="Genomic_DNA"/>
</dbReference>
<feature type="transmembrane region" description="Helical" evidence="1">
    <location>
        <begin position="12"/>
        <end position="37"/>
    </location>
</feature>
<name>A0ABQ6WX15_9EURO</name>
<evidence type="ECO:0000256" key="1">
    <source>
        <dbReference type="SAM" id="Phobius"/>
    </source>
</evidence>
<dbReference type="Proteomes" id="UP000325395">
    <property type="component" value="Unassembled WGS sequence"/>
</dbReference>
<accession>A0ABQ6WX15</accession>
<proteinExistence type="predicted"/>
<sequence length="96" mass="10789">MFIRSTGFCTALSWAIVFYPLTPIFVVFCTVICTANLQDFHLIQRTSDALLPVIGANKYIDRLSKLCITLIEMCKPLIDKTPSRSEQASRAQGHHT</sequence>
<protein>
    <recommendedName>
        <fullName evidence="4">Secreted protein</fullName>
    </recommendedName>
</protein>
<keyword evidence="3" id="KW-1185">Reference proteome</keyword>
<evidence type="ECO:0000313" key="2">
    <source>
        <dbReference type="EMBL" id="KAE8420891.1"/>
    </source>
</evidence>
<keyword evidence="1" id="KW-0472">Membrane</keyword>
<evidence type="ECO:0000313" key="3">
    <source>
        <dbReference type="Proteomes" id="UP000325395"/>
    </source>
</evidence>
<reference evidence="2 3" key="1">
    <citation type="submission" date="2019-04" db="EMBL/GenBank/DDBJ databases">
        <authorList>
            <consortium name="DOE Joint Genome Institute"/>
            <person name="Mondo S."/>
            <person name="Kjaerbolling I."/>
            <person name="Vesth T."/>
            <person name="Frisvad J.C."/>
            <person name="Nybo J.L."/>
            <person name="Theobald S."/>
            <person name="Kildgaard S."/>
            <person name="Isbrandt T."/>
            <person name="Kuo A."/>
            <person name="Sato A."/>
            <person name="Lyhne E.K."/>
            <person name="Kogle M.E."/>
            <person name="Wiebenga A."/>
            <person name="Kun R.S."/>
            <person name="Lubbers R.J."/>
            <person name="Makela M.R."/>
            <person name="Barry K."/>
            <person name="Chovatia M."/>
            <person name="Clum A."/>
            <person name="Daum C."/>
            <person name="Haridas S."/>
            <person name="He G."/>
            <person name="LaButti K."/>
            <person name="Lipzen A."/>
            <person name="Riley R."/>
            <person name="Salamov A."/>
            <person name="Simmons B.A."/>
            <person name="Magnuson J.K."/>
            <person name="Henrissat B."/>
            <person name="Mortensen U.H."/>
            <person name="Larsen T.O."/>
            <person name="Devries R.P."/>
            <person name="Grigoriev I.V."/>
            <person name="Machida M."/>
            <person name="Baker S.E."/>
            <person name="Andersen M.R."/>
            <person name="Cantor M.N."/>
            <person name="Hua S.X."/>
        </authorList>
    </citation>
    <scope>NUCLEOTIDE SEQUENCE [LARGE SCALE GENOMIC DNA]</scope>
    <source>
        <strain evidence="2 3">CBS 117616</strain>
    </source>
</reference>
<gene>
    <name evidence="2" type="ORF">BDV36DRAFT_248775</name>
</gene>
<keyword evidence="1" id="KW-1133">Transmembrane helix</keyword>
<evidence type="ECO:0008006" key="4">
    <source>
        <dbReference type="Google" id="ProtNLM"/>
    </source>
</evidence>
<keyword evidence="1" id="KW-0812">Transmembrane</keyword>